<dbReference type="PRINTS" id="PR00983">
    <property type="entry name" value="TRNASYNTHCYS"/>
</dbReference>
<comment type="catalytic activity">
    <reaction evidence="12">
        <text>tRNA(Cys) + L-cysteine + ATP = L-cysteinyl-tRNA(Cys) + AMP + diphosphate</text>
        <dbReference type="Rhea" id="RHEA:17773"/>
        <dbReference type="Rhea" id="RHEA-COMP:9661"/>
        <dbReference type="Rhea" id="RHEA-COMP:9679"/>
        <dbReference type="ChEBI" id="CHEBI:30616"/>
        <dbReference type="ChEBI" id="CHEBI:33019"/>
        <dbReference type="ChEBI" id="CHEBI:35235"/>
        <dbReference type="ChEBI" id="CHEBI:78442"/>
        <dbReference type="ChEBI" id="CHEBI:78517"/>
        <dbReference type="ChEBI" id="CHEBI:456215"/>
        <dbReference type="EC" id="6.1.1.16"/>
    </reaction>
</comment>
<evidence type="ECO:0000256" key="8">
    <source>
        <dbReference type="ARBA" id="ARBA00022833"/>
    </source>
</evidence>
<keyword evidence="10 12" id="KW-0648">Protein biosynthesis</keyword>
<dbReference type="InterPro" id="IPR032678">
    <property type="entry name" value="tRNA-synt_1_cat_dom"/>
</dbReference>
<dbReference type="Pfam" id="PF23493">
    <property type="entry name" value="CysS_C"/>
    <property type="match status" value="1"/>
</dbReference>
<feature type="short sequence motif" description="'HIGH' region" evidence="12">
    <location>
        <begin position="30"/>
        <end position="40"/>
    </location>
</feature>
<comment type="similarity">
    <text evidence="2 12">Belongs to the class-I aminoacyl-tRNA synthetase family.</text>
</comment>
<evidence type="ECO:0000256" key="9">
    <source>
        <dbReference type="ARBA" id="ARBA00022840"/>
    </source>
</evidence>
<keyword evidence="5 12" id="KW-0436">Ligase</keyword>
<dbReference type="CDD" id="cd07963">
    <property type="entry name" value="Anticodon_Ia_Cys"/>
    <property type="match status" value="1"/>
</dbReference>
<evidence type="ECO:0000256" key="1">
    <source>
        <dbReference type="ARBA" id="ARBA00004496"/>
    </source>
</evidence>
<dbReference type="PANTHER" id="PTHR10890">
    <property type="entry name" value="CYSTEINYL-TRNA SYNTHETASE"/>
    <property type="match status" value="1"/>
</dbReference>
<evidence type="ECO:0000256" key="10">
    <source>
        <dbReference type="ARBA" id="ARBA00022917"/>
    </source>
</evidence>
<dbReference type="NCBIfam" id="TIGR00435">
    <property type="entry name" value="cysS"/>
    <property type="match status" value="1"/>
</dbReference>
<gene>
    <name evidence="12 14" type="primary">cysS</name>
    <name evidence="14" type="ORF">L0668_01705</name>
</gene>
<dbReference type="CDD" id="cd00672">
    <property type="entry name" value="CysRS_core"/>
    <property type="match status" value="1"/>
</dbReference>
<dbReference type="SMART" id="SM00840">
    <property type="entry name" value="DALR_2"/>
    <property type="match status" value="1"/>
</dbReference>
<dbReference type="GO" id="GO:0004817">
    <property type="term" value="F:cysteine-tRNA ligase activity"/>
    <property type="evidence" value="ECO:0007669"/>
    <property type="project" value="UniProtKB-EC"/>
</dbReference>
<keyword evidence="15" id="KW-1185">Reference proteome</keyword>
<evidence type="ECO:0000256" key="4">
    <source>
        <dbReference type="ARBA" id="ARBA00022490"/>
    </source>
</evidence>
<comment type="cofactor">
    <cofactor evidence="12">
        <name>Zn(2+)</name>
        <dbReference type="ChEBI" id="CHEBI:29105"/>
    </cofactor>
    <text evidence="12">Binds 1 zinc ion per subunit.</text>
</comment>
<comment type="caution">
    <text evidence="14">The sequence shown here is derived from an EMBL/GenBank/DDBJ whole genome shotgun (WGS) entry which is preliminary data.</text>
</comment>
<reference evidence="14 15" key="1">
    <citation type="submission" date="2022-01" db="EMBL/GenBank/DDBJ databases">
        <title>Paraglaciecola sp. G1-23.</title>
        <authorList>
            <person name="Jin M.S."/>
            <person name="Han D.M."/>
            <person name="Kim H.M."/>
            <person name="Jeon C.O."/>
        </authorList>
    </citation>
    <scope>NUCLEOTIDE SEQUENCE [LARGE SCALE GENOMIC DNA]</scope>
    <source>
        <strain evidence="14 15">G1-23</strain>
    </source>
</reference>
<dbReference type="RefSeq" id="WP_235310326.1">
    <property type="nucleotide sequence ID" value="NZ_JAKGAS010000001.1"/>
</dbReference>
<keyword evidence="4 12" id="KW-0963">Cytoplasm</keyword>
<evidence type="ECO:0000313" key="14">
    <source>
        <dbReference type="EMBL" id="MCF2946806.1"/>
    </source>
</evidence>
<evidence type="ECO:0000256" key="5">
    <source>
        <dbReference type="ARBA" id="ARBA00022598"/>
    </source>
</evidence>
<organism evidence="14 15">
    <name type="scientific">Paraglaciecola algarum</name>
    <dbReference type="NCBI Taxonomy" id="3050085"/>
    <lineage>
        <taxon>Bacteria</taxon>
        <taxon>Pseudomonadati</taxon>
        <taxon>Pseudomonadota</taxon>
        <taxon>Gammaproteobacteria</taxon>
        <taxon>Alteromonadales</taxon>
        <taxon>Alteromonadaceae</taxon>
        <taxon>Paraglaciecola</taxon>
    </lineage>
</organism>
<dbReference type="InterPro" id="IPR014729">
    <property type="entry name" value="Rossmann-like_a/b/a_fold"/>
</dbReference>
<dbReference type="EC" id="6.1.1.16" evidence="12"/>
<dbReference type="InterPro" id="IPR015803">
    <property type="entry name" value="Cys-tRNA-ligase"/>
</dbReference>
<evidence type="ECO:0000256" key="6">
    <source>
        <dbReference type="ARBA" id="ARBA00022723"/>
    </source>
</evidence>
<evidence type="ECO:0000256" key="7">
    <source>
        <dbReference type="ARBA" id="ARBA00022741"/>
    </source>
</evidence>
<feature type="binding site" evidence="12">
    <location>
        <position position="238"/>
    </location>
    <ligand>
        <name>Zn(2+)</name>
        <dbReference type="ChEBI" id="CHEBI:29105"/>
    </ligand>
</feature>
<feature type="binding site" evidence="12">
    <location>
        <position position="234"/>
    </location>
    <ligand>
        <name>Zn(2+)</name>
        <dbReference type="ChEBI" id="CHEBI:29105"/>
    </ligand>
</feature>
<dbReference type="InterPro" id="IPR024909">
    <property type="entry name" value="Cys-tRNA/MSH_ligase"/>
</dbReference>
<feature type="short sequence motif" description="'KMSKS' region" evidence="12">
    <location>
        <begin position="266"/>
        <end position="270"/>
    </location>
</feature>
<dbReference type="InterPro" id="IPR009080">
    <property type="entry name" value="tRNAsynth_Ia_anticodon-bd"/>
</dbReference>
<keyword evidence="9 12" id="KW-0067">ATP-binding</keyword>
<dbReference type="PANTHER" id="PTHR10890:SF3">
    <property type="entry name" value="CYSTEINE--TRNA LIGASE, CYTOPLASMIC"/>
    <property type="match status" value="1"/>
</dbReference>
<dbReference type="Proteomes" id="UP001521137">
    <property type="component" value="Unassembled WGS sequence"/>
</dbReference>
<dbReference type="InterPro" id="IPR056411">
    <property type="entry name" value="CysS_C"/>
</dbReference>
<proteinExistence type="inferred from homology"/>
<feature type="binding site" evidence="12">
    <location>
        <position position="269"/>
    </location>
    <ligand>
        <name>ATP</name>
        <dbReference type="ChEBI" id="CHEBI:30616"/>
    </ligand>
</feature>
<dbReference type="Pfam" id="PF09190">
    <property type="entry name" value="DALR_2"/>
    <property type="match status" value="1"/>
</dbReference>
<keyword evidence="8 12" id="KW-0862">Zinc</keyword>
<evidence type="ECO:0000313" key="15">
    <source>
        <dbReference type="Proteomes" id="UP001521137"/>
    </source>
</evidence>
<dbReference type="Gene3D" id="3.40.50.620">
    <property type="entry name" value="HUPs"/>
    <property type="match status" value="1"/>
</dbReference>
<evidence type="ECO:0000256" key="11">
    <source>
        <dbReference type="ARBA" id="ARBA00023146"/>
    </source>
</evidence>
<dbReference type="Gene3D" id="1.20.120.1910">
    <property type="entry name" value="Cysteine-tRNA ligase, C-terminal anti-codon recognition domain"/>
    <property type="match status" value="1"/>
</dbReference>
<dbReference type="SUPFAM" id="SSF47323">
    <property type="entry name" value="Anticodon-binding domain of a subclass of class I aminoacyl-tRNA synthetases"/>
    <property type="match status" value="1"/>
</dbReference>
<evidence type="ECO:0000256" key="12">
    <source>
        <dbReference type="HAMAP-Rule" id="MF_00041"/>
    </source>
</evidence>
<feature type="domain" description="Cysteinyl-tRNA synthetase class Ia DALR" evidence="13">
    <location>
        <begin position="342"/>
        <end position="400"/>
    </location>
</feature>
<comment type="subunit">
    <text evidence="3 12">Monomer.</text>
</comment>
<accession>A0ABS9D1Q8</accession>
<name>A0ABS9D1Q8_9ALTE</name>
<keyword evidence="6 12" id="KW-0479">Metal-binding</keyword>
<dbReference type="HAMAP" id="MF_00041">
    <property type="entry name" value="Cys_tRNA_synth"/>
    <property type="match status" value="1"/>
</dbReference>
<dbReference type="EMBL" id="JAKGAS010000001">
    <property type="protein sequence ID" value="MCF2946806.1"/>
    <property type="molecule type" value="Genomic_DNA"/>
</dbReference>
<evidence type="ECO:0000259" key="13">
    <source>
        <dbReference type="SMART" id="SM00840"/>
    </source>
</evidence>
<feature type="binding site" evidence="12">
    <location>
        <position position="209"/>
    </location>
    <ligand>
        <name>Zn(2+)</name>
        <dbReference type="ChEBI" id="CHEBI:29105"/>
    </ligand>
</feature>
<evidence type="ECO:0000256" key="3">
    <source>
        <dbReference type="ARBA" id="ARBA00011245"/>
    </source>
</evidence>
<protein>
    <recommendedName>
        <fullName evidence="12">Cysteine--tRNA ligase</fullName>
        <ecNumber evidence="12">6.1.1.16</ecNumber>
    </recommendedName>
    <alternativeName>
        <fullName evidence="12">Cysteinyl-tRNA synthetase</fullName>
        <shortName evidence="12">CysRS</shortName>
    </alternativeName>
</protein>
<comment type="subcellular location">
    <subcellularLocation>
        <location evidence="1 12">Cytoplasm</location>
    </subcellularLocation>
</comment>
<dbReference type="InterPro" id="IPR015273">
    <property type="entry name" value="Cys-tRNA-synt_Ia_DALR"/>
</dbReference>
<feature type="binding site" evidence="12">
    <location>
        <position position="28"/>
    </location>
    <ligand>
        <name>Zn(2+)</name>
        <dbReference type="ChEBI" id="CHEBI:29105"/>
    </ligand>
</feature>
<dbReference type="SUPFAM" id="SSF52374">
    <property type="entry name" value="Nucleotidylyl transferase"/>
    <property type="match status" value="1"/>
</dbReference>
<keyword evidence="11 12" id="KW-0030">Aminoacyl-tRNA synthetase</keyword>
<dbReference type="Pfam" id="PF01406">
    <property type="entry name" value="tRNA-synt_1e"/>
    <property type="match status" value="1"/>
</dbReference>
<evidence type="ECO:0000256" key="2">
    <source>
        <dbReference type="ARBA" id="ARBA00005594"/>
    </source>
</evidence>
<keyword evidence="7 12" id="KW-0547">Nucleotide-binding</keyword>
<sequence>MLHIYNTLTRQKEQFTPLQPGKVGIYVCGITVYDLCHVGHARTYLSFDLMVRYMRSRGLEVNYVRNITDVDDKIIARANERGISPEQVTEQTIAQMHEDFAAIGLIEPDIEPRVTTHIPEIINVIQRLVDKGYAYQAESGDVLFEVKTFEDYGKLGRQDLEQLNAGARVDVAGEKRDPMDFVLWKSVKPGEPFWQSPWGNGRPGWHIECSAMNHKHLGEHFDIHGGGSDLIFPHHENEVAQSCCAFDTPYVNYWMHTGMVQVNQEKMSKSLGNFFTLRDVLDLYDAETVRFFLMSAQYRSQLSYSDSFIQQARASLERLYTALRNVEPNKTVDMSLSGYQARFNQAMDDDFNTPEAFAVLFELAKEVNKADGQQKADLAGVMVNLADILGILQQNPSDFLQAGAKAGGEDDVAEIEALILARKNARAAKDWAAADEARDALNALNIVLEDNGGETTWRRG</sequence>